<proteinExistence type="predicted"/>
<sequence>MTSGHCHNRFSRLTWLYGLKERDDCIEVEVVVVHQNNKEEEERNQDQGSGRKAPPYDPLCERRGCGGTTFPQDQDQGSGRKAPLYDPLCERRGCGGTTFLQGQNKKDAIIIETTTKTKTKTSQLKRWSTFRCHTFPEGAIVVGFRGRRDYKDGVCQGIMCCAWSNEQNQFIPCTYTISNGYNSKFSVTDFETLELCDKEEFTLKNPDAVKSIKKQMR</sequence>
<accession>A0A6C0I1R6</accession>
<organism evidence="2">
    <name type="scientific">viral metagenome</name>
    <dbReference type="NCBI Taxonomy" id="1070528"/>
    <lineage>
        <taxon>unclassified sequences</taxon>
        <taxon>metagenomes</taxon>
        <taxon>organismal metagenomes</taxon>
    </lineage>
</organism>
<reference evidence="2" key="1">
    <citation type="journal article" date="2020" name="Nature">
        <title>Giant virus diversity and host interactions through global metagenomics.</title>
        <authorList>
            <person name="Schulz F."/>
            <person name="Roux S."/>
            <person name="Paez-Espino D."/>
            <person name="Jungbluth S."/>
            <person name="Walsh D.A."/>
            <person name="Denef V.J."/>
            <person name="McMahon K.D."/>
            <person name="Konstantinidis K.T."/>
            <person name="Eloe-Fadrosh E.A."/>
            <person name="Kyrpides N.C."/>
            <person name="Woyke T."/>
        </authorList>
    </citation>
    <scope>NUCLEOTIDE SEQUENCE</scope>
    <source>
        <strain evidence="2">GVMAG-M-3300023184-18</strain>
    </source>
</reference>
<evidence type="ECO:0000256" key="1">
    <source>
        <dbReference type="SAM" id="MobiDB-lite"/>
    </source>
</evidence>
<feature type="region of interest" description="Disordered" evidence="1">
    <location>
        <begin position="38"/>
        <end position="58"/>
    </location>
</feature>
<name>A0A6C0I1R6_9ZZZZ</name>
<protein>
    <submittedName>
        <fullName evidence="2">Uncharacterized protein</fullName>
    </submittedName>
</protein>
<dbReference type="EMBL" id="MN740078">
    <property type="protein sequence ID" value="QHT86948.1"/>
    <property type="molecule type" value="Genomic_DNA"/>
</dbReference>
<evidence type="ECO:0000313" key="2">
    <source>
        <dbReference type="EMBL" id="QHT86948.1"/>
    </source>
</evidence>
<dbReference type="AlphaFoldDB" id="A0A6C0I1R6"/>